<keyword evidence="2" id="KW-1185">Reference proteome</keyword>
<dbReference type="EMBL" id="JBANRG010000001">
    <property type="protein sequence ID" value="KAK7472163.1"/>
    <property type="molecule type" value="Genomic_DNA"/>
</dbReference>
<organism evidence="1 2">
    <name type="scientific">Marasmiellus scandens</name>
    <dbReference type="NCBI Taxonomy" id="2682957"/>
    <lineage>
        <taxon>Eukaryota</taxon>
        <taxon>Fungi</taxon>
        <taxon>Dikarya</taxon>
        <taxon>Basidiomycota</taxon>
        <taxon>Agaricomycotina</taxon>
        <taxon>Agaricomycetes</taxon>
        <taxon>Agaricomycetidae</taxon>
        <taxon>Agaricales</taxon>
        <taxon>Marasmiineae</taxon>
        <taxon>Omphalotaceae</taxon>
        <taxon>Marasmiellus</taxon>
    </lineage>
</organism>
<dbReference type="Proteomes" id="UP001498398">
    <property type="component" value="Unassembled WGS sequence"/>
</dbReference>
<proteinExistence type="predicted"/>
<name>A0ABR1K413_9AGAR</name>
<dbReference type="EC" id="2.7.6.1" evidence="1"/>
<evidence type="ECO:0000313" key="1">
    <source>
        <dbReference type="EMBL" id="KAK7472163.1"/>
    </source>
</evidence>
<accession>A0ABR1K413</accession>
<comment type="caution">
    <text evidence="1">The sequence shown here is derived from an EMBL/GenBank/DDBJ whole genome shotgun (WGS) entry which is preliminary data.</text>
</comment>
<protein>
    <submittedName>
        <fullName evidence="1">Ribose phosphate diphosphokinase subunit prs4</fullName>
        <ecNumber evidence="1">2.7.6.1</ecNumber>
    </submittedName>
</protein>
<gene>
    <name evidence="1" type="primary">PRS4_1</name>
    <name evidence="1" type="ORF">VKT23_000285</name>
</gene>
<keyword evidence="1" id="KW-0808">Transferase</keyword>
<sequence length="103" mass="11560">MLVAPSGEGVPNRFFEVPILSGATAVAEKLGVDFALINRKQDGRKEDAPEKMEILVGNVKDKLRNWISLLEARIQYLAYSDLVGRPTTQFRGVPFDELFRPLE</sequence>
<evidence type="ECO:0000313" key="2">
    <source>
        <dbReference type="Proteomes" id="UP001498398"/>
    </source>
</evidence>
<reference evidence="1 2" key="1">
    <citation type="submission" date="2024-01" db="EMBL/GenBank/DDBJ databases">
        <title>A draft genome for the cacao thread blight pathogen Marasmiellus scandens.</title>
        <authorList>
            <person name="Baruah I.K."/>
            <person name="Leung J."/>
            <person name="Bukari Y."/>
            <person name="Amoako-Attah I."/>
            <person name="Meinhardt L.W."/>
            <person name="Bailey B.A."/>
            <person name="Cohen S.P."/>
        </authorList>
    </citation>
    <scope>NUCLEOTIDE SEQUENCE [LARGE SCALE GENOMIC DNA]</scope>
    <source>
        <strain evidence="1 2">GH-19</strain>
    </source>
</reference>
<dbReference type="GO" id="GO:0004749">
    <property type="term" value="F:ribose phosphate diphosphokinase activity"/>
    <property type="evidence" value="ECO:0007669"/>
    <property type="project" value="UniProtKB-EC"/>
</dbReference>